<dbReference type="PANTHER" id="PTHR16171:SF7">
    <property type="entry name" value="DNA REPAIR PROTEIN RAD2"/>
    <property type="match status" value="1"/>
</dbReference>
<dbReference type="CDD" id="cd09904">
    <property type="entry name" value="H3TH_XPG"/>
    <property type="match status" value="1"/>
</dbReference>
<dbReference type="FunFam" id="3.40.50.1010:FF:000025">
    <property type="entry name" value="DNA repair protein RAD2"/>
    <property type="match status" value="1"/>
</dbReference>
<dbReference type="GO" id="GO:0003697">
    <property type="term" value="F:single-stranded DNA binding"/>
    <property type="evidence" value="ECO:0007669"/>
    <property type="project" value="InterPro"/>
</dbReference>
<evidence type="ECO:0000256" key="10">
    <source>
        <dbReference type="ARBA" id="ARBA00023204"/>
    </source>
</evidence>
<keyword evidence="13" id="KW-0175">Coiled coil</keyword>
<feature type="compositionally biased region" description="Polar residues" evidence="14">
    <location>
        <begin position="788"/>
        <end position="797"/>
    </location>
</feature>
<keyword evidence="11" id="KW-0539">Nucleus</keyword>
<dbReference type="GO" id="GO:0016788">
    <property type="term" value="F:hydrolase activity, acting on ester bonds"/>
    <property type="evidence" value="ECO:0007669"/>
    <property type="project" value="InterPro"/>
</dbReference>
<dbReference type="Proteomes" id="UP000503462">
    <property type="component" value="Chromosome 2"/>
</dbReference>
<comment type="function">
    <text evidence="12">Single-stranded DNA endonuclease involved in excision repair of DNA damaged with UV light, bulky adducts, or cross-linking agents. Essential for the incision step of excision-repair.</text>
</comment>
<evidence type="ECO:0000256" key="4">
    <source>
        <dbReference type="ARBA" id="ARBA00022722"/>
    </source>
</evidence>
<dbReference type="GO" id="GO:0004520">
    <property type="term" value="F:DNA endonuclease activity"/>
    <property type="evidence" value="ECO:0007669"/>
    <property type="project" value="TreeGrafter"/>
</dbReference>
<feature type="compositionally biased region" description="Basic and acidic residues" evidence="14">
    <location>
        <begin position="650"/>
        <end position="669"/>
    </location>
</feature>
<keyword evidence="9" id="KW-0460">Magnesium</keyword>
<feature type="region of interest" description="Disordered" evidence="14">
    <location>
        <begin position="363"/>
        <end position="472"/>
    </location>
</feature>
<keyword evidence="5" id="KW-0479">Metal-binding</keyword>
<dbReference type="PRINTS" id="PR00853">
    <property type="entry name" value="XPGRADSUPER"/>
</dbReference>
<dbReference type="InterPro" id="IPR001044">
    <property type="entry name" value="XPG/Rad2_eukaryotes"/>
</dbReference>
<dbReference type="Gene3D" id="3.40.50.1010">
    <property type="entry name" value="5'-nuclease"/>
    <property type="match status" value="2"/>
</dbReference>
<dbReference type="PRINTS" id="PR00066">
    <property type="entry name" value="XRODRMPGMNTG"/>
</dbReference>
<dbReference type="Pfam" id="PF00867">
    <property type="entry name" value="XPG_I"/>
    <property type="match status" value="1"/>
</dbReference>
<keyword evidence="6" id="KW-0255">Endonuclease</keyword>
<feature type="region of interest" description="Disordered" evidence="14">
    <location>
        <begin position="697"/>
        <end position="856"/>
    </location>
</feature>
<feature type="region of interest" description="Disordered" evidence="14">
    <location>
        <begin position="1230"/>
        <end position="1291"/>
    </location>
</feature>
<evidence type="ECO:0000256" key="13">
    <source>
        <dbReference type="SAM" id="Coils"/>
    </source>
</evidence>
<evidence type="ECO:0000256" key="9">
    <source>
        <dbReference type="ARBA" id="ARBA00022842"/>
    </source>
</evidence>
<evidence type="ECO:0000256" key="12">
    <source>
        <dbReference type="ARBA" id="ARBA00053135"/>
    </source>
</evidence>
<protein>
    <submittedName>
        <fullName evidence="17">Uncharacterized protein</fullName>
    </submittedName>
</protein>
<dbReference type="InterPro" id="IPR006086">
    <property type="entry name" value="XPG-I_dom"/>
</dbReference>
<dbReference type="FunFam" id="1.10.150.20:FF:000057">
    <property type="entry name" value="RAD2p Single-stranded DNA endonuclease"/>
    <property type="match status" value="1"/>
</dbReference>
<dbReference type="InterPro" id="IPR008918">
    <property type="entry name" value="HhH2"/>
</dbReference>
<dbReference type="PANTHER" id="PTHR16171">
    <property type="entry name" value="DNA REPAIR PROTEIN COMPLEMENTING XP-G CELLS-RELATED"/>
    <property type="match status" value="1"/>
</dbReference>
<dbReference type="SMART" id="SM00279">
    <property type="entry name" value="HhH2"/>
    <property type="match status" value="1"/>
</dbReference>
<feature type="domain" description="XPG N-terminal" evidence="16">
    <location>
        <begin position="1"/>
        <end position="98"/>
    </location>
</feature>
<dbReference type="PROSITE" id="PS00842">
    <property type="entry name" value="XPG_2"/>
    <property type="match status" value="1"/>
</dbReference>
<organism evidence="17 18">
    <name type="scientific">Peltaster fructicola</name>
    <dbReference type="NCBI Taxonomy" id="286661"/>
    <lineage>
        <taxon>Eukaryota</taxon>
        <taxon>Fungi</taxon>
        <taxon>Dikarya</taxon>
        <taxon>Ascomycota</taxon>
        <taxon>Pezizomycotina</taxon>
        <taxon>Dothideomycetes</taxon>
        <taxon>Dothideomycetes incertae sedis</taxon>
        <taxon>Peltaster</taxon>
    </lineage>
</organism>
<dbReference type="InterPro" id="IPR006085">
    <property type="entry name" value="XPG_DNA_repair_N"/>
</dbReference>
<feature type="compositionally biased region" description="Basic and acidic residues" evidence="14">
    <location>
        <begin position="632"/>
        <end position="641"/>
    </location>
</feature>
<feature type="compositionally biased region" description="Acidic residues" evidence="14">
    <location>
        <begin position="413"/>
        <end position="442"/>
    </location>
</feature>
<dbReference type="FunFam" id="3.40.50.1010:FF:000061">
    <property type="entry name" value="Single-stranded DNA endonuclease (Eurofung)"/>
    <property type="match status" value="1"/>
</dbReference>
<feature type="compositionally biased region" description="Acidic residues" evidence="14">
    <location>
        <begin position="799"/>
        <end position="814"/>
    </location>
</feature>
<dbReference type="SMART" id="SM00485">
    <property type="entry name" value="XPGN"/>
    <property type="match status" value="1"/>
</dbReference>
<feature type="domain" description="XPG-I" evidence="15">
    <location>
        <begin position="965"/>
        <end position="1034"/>
    </location>
</feature>
<dbReference type="SUPFAM" id="SSF47807">
    <property type="entry name" value="5' to 3' exonuclease, C-terminal subdomain"/>
    <property type="match status" value="1"/>
</dbReference>
<feature type="compositionally biased region" description="Acidic residues" evidence="14">
    <location>
        <begin position="1238"/>
        <end position="1247"/>
    </location>
</feature>
<evidence type="ECO:0000256" key="1">
    <source>
        <dbReference type="ARBA" id="ARBA00001946"/>
    </source>
</evidence>
<dbReference type="EMBL" id="CP051140">
    <property type="protein sequence ID" value="QIW97818.1"/>
    <property type="molecule type" value="Genomic_DNA"/>
</dbReference>
<evidence type="ECO:0000256" key="8">
    <source>
        <dbReference type="ARBA" id="ARBA00022801"/>
    </source>
</evidence>
<evidence type="ECO:0000256" key="5">
    <source>
        <dbReference type="ARBA" id="ARBA00022723"/>
    </source>
</evidence>
<dbReference type="InterPro" id="IPR006084">
    <property type="entry name" value="XPG/Rad2"/>
</dbReference>
<evidence type="ECO:0000256" key="11">
    <source>
        <dbReference type="ARBA" id="ARBA00023242"/>
    </source>
</evidence>
<evidence type="ECO:0000259" key="15">
    <source>
        <dbReference type="SMART" id="SM00484"/>
    </source>
</evidence>
<dbReference type="Gene3D" id="1.10.150.20">
    <property type="entry name" value="5' to 3' exonuclease, C-terminal subdomain"/>
    <property type="match status" value="1"/>
</dbReference>
<dbReference type="CDD" id="cd09868">
    <property type="entry name" value="PIN_XPG_RAD2"/>
    <property type="match status" value="2"/>
</dbReference>
<keyword evidence="8" id="KW-0378">Hydrolase</keyword>
<feature type="compositionally biased region" description="Polar residues" evidence="14">
    <location>
        <begin position="563"/>
        <end position="573"/>
    </location>
</feature>
<dbReference type="SUPFAM" id="SSF88723">
    <property type="entry name" value="PIN domain-like"/>
    <property type="match status" value="1"/>
</dbReference>
<dbReference type="InterPro" id="IPR029060">
    <property type="entry name" value="PIN-like_dom_sf"/>
</dbReference>
<evidence type="ECO:0000256" key="2">
    <source>
        <dbReference type="ARBA" id="ARBA00004123"/>
    </source>
</evidence>
<evidence type="ECO:0000256" key="3">
    <source>
        <dbReference type="ARBA" id="ARBA00005283"/>
    </source>
</evidence>
<evidence type="ECO:0000256" key="14">
    <source>
        <dbReference type="SAM" id="MobiDB-lite"/>
    </source>
</evidence>
<dbReference type="InterPro" id="IPR036279">
    <property type="entry name" value="5-3_exonuclease_C_sf"/>
</dbReference>
<dbReference type="OrthoDB" id="31113at2759"/>
<evidence type="ECO:0000259" key="16">
    <source>
        <dbReference type="SMART" id="SM00485"/>
    </source>
</evidence>
<gene>
    <name evidence="17" type="ORF">AMS68_003336</name>
</gene>
<evidence type="ECO:0000313" key="18">
    <source>
        <dbReference type="Proteomes" id="UP000503462"/>
    </source>
</evidence>
<dbReference type="InterPro" id="IPR019974">
    <property type="entry name" value="XPG_CS"/>
</dbReference>
<evidence type="ECO:0000313" key="17">
    <source>
        <dbReference type="EMBL" id="QIW97818.1"/>
    </source>
</evidence>
<comment type="subcellular location">
    <subcellularLocation>
        <location evidence="2">Nucleus</location>
    </subcellularLocation>
</comment>
<dbReference type="GO" id="GO:0046872">
    <property type="term" value="F:metal ion binding"/>
    <property type="evidence" value="ECO:0007669"/>
    <property type="project" value="UniProtKB-KW"/>
</dbReference>
<evidence type="ECO:0000256" key="7">
    <source>
        <dbReference type="ARBA" id="ARBA00022763"/>
    </source>
</evidence>
<feature type="compositionally biased region" description="Basic residues" evidence="14">
    <location>
        <begin position="383"/>
        <end position="400"/>
    </location>
</feature>
<accession>A0A6H0XT72</accession>
<comment type="similarity">
    <text evidence="3">Belongs to the XPG/RAD2 endonuclease family. XPG subfamily.</text>
</comment>
<evidence type="ECO:0000256" key="6">
    <source>
        <dbReference type="ARBA" id="ARBA00022759"/>
    </source>
</evidence>
<proteinExistence type="inferred from homology"/>
<dbReference type="GO" id="GO:0005634">
    <property type="term" value="C:nucleus"/>
    <property type="evidence" value="ECO:0007669"/>
    <property type="project" value="UniProtKB-SubCell"/>
</dbReference>
<keyword evidence="10" id="KW-0234">DNA repair</keyword>
<dbReference type="PROSITE" id="PS00841">
    <property type="entry name" value="XPG_1"/>
    <property type="match status" value="1"/>
</dbReference>
<dbReference type="GO" id="GO:0006289">
    <property type="term" value="P:nucleotide-excision repair"/>
    <property type="evidence" value="ECO:0007669"/>
    <property type="project" value="InterPro"/>
</dbReference>
<keyword evidence="7" id="KW-0227">DNA damage</keyword>
<feature type="compositionally biased region" description="Basic residues" evidence="14">
    <location>
        <begin position="1271"/>
        <end position="1291"/>
    </location>
</feature>
<dbReference type="Pfam" id="PF00752">
    <property type="entry name" value="XPG_N"/>
    <property type="match status" value="1"/>
</dbReference>
<sequence>MGVTGLWSIVQPCARPTKIETLNRKRLAVDASIWIYQFLKAVRDKEGNALRNSHVVGFFRRICKLLFFGIKPVFVFDGGAPALKRHVIQQRKRRREGRRDDAVRTAGKLLAVQMQRRAEEEEAKRRDERDRRPENEEEVPDEGLVYVDELFTAPADRQENRTKFRRKDAYHLPDLDVSMSEMSGPNDPRVMSLEELQSYARQFDQGEDINVYDFSKIDYDSAFFTSLPASDRYNILNAARLRSRLRMGHSKEQLDTMFPDRMAFSKFQIERVTERNELTQRLMHLNEGGDGSFDGASRVAGEKGREYVLVKNDGVEGGWALGVVSSEGKTVNNAIDLDKSAPVTKDESESDEEDFEDVAIEGLNRLPKQRPATDDAQAEVSRQRKALYKSRKRGARRPKKTVVNDPNSLFVAEEPEEEDDVDSASADEDLFGENGEGGEDEELNRAIAMSLQKDEEEDEVEEEAHSDHDVDDDMLDVFQQSAVSDALPVPRGSGRSIANIVNQRAYKAAPESHEITSFGVPVPKPDFLNNEPDDAMDLNTALAESRRTKRRKTPPGPRFKNVQPHTPTRTHSQSPKKPKLKPEQSATDIAKAYGFSGPLPFEKLDLGSSLLGRKKMQERKEEAAGGFENPELAEKDKKKNEPLPPWFSGDVKKDLEKQREVEEEDRRKAKEFNERFRFDKANAPLRRHDTVDVIDLDGDETTGFKQGETINLEDDSDKEAKDAVSLVVHNVEDVQKTALPVVDDVADDVRAQPPTPTEPDQRRPGAESPGELELRNHTQGDAIEESKNTSAQQARAQSSEDEEEEVVDWSESEDETSKAVSILHEKHAEPAGGIARPSSRSPSAEFEDIQIPDRPASPPVQVAHVARDVTNTVLPPSLLPQETLPEDDLIDDFSDPEDEELLRNLAQEAEEHARFESTLNQRSVAQNIADYERELKQLRNQQKKDRRDADEVTHVMITECQQLLQLFGLPYITAPMEAEAQCAELVRLGLVDGIVTDDSDCFLFGGTRIYKNVFNQAKFVECYLSSDLEKEFDLTREKMIAVAHLLGSDYTEGLSGVGPVTALEIIAEFGNLQSFKDWWTGVQNMTISKDADNKNTFRKKFRKNATKIFLPPAFPDERVNMAYLAPEVDASSETFQWGVPDLGALRAYLMTTIGWSQERTDEILVPVIKDMNRRMDEGTQSNITAFFDGGVGAGAAGRGQGGDAFAPRKKVDASKRMGKAMGLLADRAKQTRTGSFVQEDEDEDDADVANAASTNKRQAPVDETEEYVPAKKTKSTRSKRSTAAKKKVTHT</sequence>
<reference evidence="17 18" key="1">
    <citation type="journal article" date="2016" name="Sci. Rep.">
        <title>Peltaster fructicola genome reveals evolution from an invasive phytopathogen to an ectophytic parasite.</title>
        <authorList>
            <person name="Xu C."/>
            <person name="Chen H."/>
            <person name="Gleason M.L."/>
            <person name="Xu J.R."/>
            <person name="Liu H."/>
            <person name="Zhang R."/>
            <person name="Sun G."/>
        </authorList>
    </citation>
    <scope>NUCLEOTIDE SEQUENCE [LARGE SCALE GENOMIC DNA]</scope>
    <source>
        <strain evidence="17 18">LNHT1506</strain>
    </source>
</reference>
<feature type="region of interest" description="Disordered" evidence="14">
    <location>
        <begin position="507"/>
        <end position="599"/>
    </location>
</feature>
<feature type="coiled-coil region" evidence="13">
    <location>
        <begin position="921"/>
        <end position="948"/>
    </location>
</feature>
<feature type="compositionally biased region" description="Basic and acidic residues" evidence="14">
    <location>
        <begin position="116"/>
        <end position="134"/>
    </location>
</feature>
<keyword evidence="18" id="KW-1185">Reference proteome</keyword>
<keyword evidence="4" id="KW-0540">Nuclease</keyword>
<name>A0A6H0XT72_9PEZI</name>
<feature type="region of interest" description="Disordered" evidence="14">
    <location>
        <begin position="114"/>
        <end position="139"/>
    </location>
</feature>
<dbReference type="SMART" id="SM00484">
    <property type="entry name" value="XPGI"/>
    <property type="match status" value="1"/>
</dbReference>
<feature type="region of interest" description="Disordered" evidence="14">
    <location>
        <begin position="615"/>
        <end position="669"/>
    </location>
</feature>
<comment type="cofactor">
    <cofactor evidence="1">
        <name>Mg(2+)</name>
        <dbReference type="ChEBI" id="CHEBI:18420"/>
    </cofactor>
</comment>